<evidence type="ECO:0000313" key="3">
    <source>
        <dbReference type="Proteomes" id="UP000826012"/>
    </source>
</evidence>
<dbReference type="EMBL" id="AP024828">
    <property type="protein sequence ID" value="BCZ21551.1"/>
    <property type="molecule type" value="Genomic_DNA"/>
</dbReference>
<gene>
    <name evidence="2" type="ORF">MTY59_14060</name>
</gene>
<sequence length="341" mass="38952">MSLIRNVCREAGSARRDQEVGMTAQHDEWTAPSAGSRFDTGVREAIPMPIDDDDVADAAPRLGPDSLIWKFYGDNRTQLFGFQRTAGVENCIEQLAQGVLDHSVIFSDTLGRAKRTAPPLMNTVYSDEPHEWGRKVRDFHKTIKGTISDGSRYHALNPELFYWAHASFVDQVIYNTDTFIRRLSHAEKEQVFNEGKLWYSLYGVSDRAQPQTYDDFLSYWDEMLDRFVPHKTVLYGTGYIRKGIPGPRRIPRPLWKILSAPLNAYTRLVVVGTLPPQMREVCQLQWDAKKEKRFQRIAAAIRALNPLLNRLPVRVLYTSWAAAAWQRAGVDPRPLHNRPAA</sequence>
<dbReference type="Pfam" id="PF09995">
    <property type="entry name" value="MPAB_Lcp_cat"/>
    <property type="match status" value="1"/>
</dbReference>
<keyword evidence="3" id="KW-1185">Reference proteome</keyword>
<evidence type="ECO:0000313" key="2">
    <source>
        <dbReference type="EMBL" id="BCZ21551.1"/>
    </source>
</evidence>
<dbReference type="PANTHER" id="PTHR36151:SF3">
    <property type="entry name" value="ER-BOUND OXYGENASE MPAB_MPAB'_RUBBER OXYGENASE CATALYTIC DOMAIN-CONTAINING PROTEIN"/>
    <property type="match status" value="1"/>
</dbReference>
<evidence type="ECO:0000259" key="1">
    <source>
        <dbReference type="Pfam" id="PF09995"/>
    </source>
</evidence>
<dbReference type="InterPro" id="IPR018713">
    <property type="entry name" value="MPAB/Lcp_cat_dom"/>
</dbReference>
<name>A0ABN6IH57_9MYCO</name>
<protein>
    <recommendedName>
        <fullName evidence="1">ER-bound oxygenase mpaB/mpaB'/Rubber oxygenase catalytic domain-containing protein</fullName>
    </recommendedName>
</protein>
<feature type="domain" description="ER-bound oxygenase mpaB/mpaB'/Rubber oxygenase catalytic" evidence="1">
    <location>
        <begin position="69"/>
        <end position="303"/>
    </location>
</feature>
<proteinExistence type="predicted"/>
<dbReference type="PANTHER" id="PTHR36151">
    <property type="entry name" value="BLR2777 PROTEIN"/>
    <property type="match status" value="1"/>
</dbReference>
<reference evidence="2 3" key="1">
    <citation type="submission" date="2021-07" db="EMBL/GenBank/DDBJ databases">
        <title>Complete genome sequence of nontuberculous Mycobacterium sp. TY59.</title>
        <authorList>
            <person name="Fukushima K."/>
        </authorList>
    </citation>
    <scope>NUCLEOTIDE SEQUENCE [LARGE SCALE GENOMIC DNA]</scope>
    <source>
        <strain evidence="2 3">TY59</strain>
    </source>
</reference>
<dbReference type="Proteomes" id="UP000826012">
    <property type="component" value="Chromosome"/>
</dbReference>
<organism evidence="2 3">
    <name type="scientific">Mycobacterium senriense</name>
    <dbReference type="NCBI Taxonomy" id="2775496"/>
    <lineage>
        <taxon>Bacteria</taxon>
        <taxon>Bacillati</taxon>
        <taxon>Actinomycetota</taxon>
        <taxon>Actinomycetes</taxon>
        <taxon>Mycobacteriales</taxon>
        <taxon>Mycobacteriaceae</taxon>
        <taxon>Mycobacterium</taxon>
        <taxon>Mycobacterium avium complex (MAC)</taxon>
    </lineage>
</organism>
<accession>A0ABN6IH57</accession>